<dbReference type="Gene3D" id="3.40.309.10">
    <property type="entry name" value="Aldehyde Dehydrogenase, Chain A, domain 2"/>
    <property type="match status" value="2"/>
</dbReference>
<dbReference type="STRING" id="41047.A0A397HQP3"/>
<dbReference type="InterPro" id="IPR016163">
    <property type="entry name" value="Ald_DH_C"/>
</dbReference>
<evidence type="ECO:0000256" key="3">
    <source>
        <dbReference type="SAM" id="Phobius"/>
    </source>
</evidence>
<dbReference type="InterPro" id="IPR016161">
    <property type="entry name" value="Ald_DH/histidinol_DH"/>
</dbReference>
<dbReference type="InterPro" id="IPR012394">
    <property type="entry name" value="Aldehyde_DH_NAD(P)"/>
</dbReference>
<dbReference type="GO" id="GO:0004029">
    <property type="term" value="F:aldehyde dehydrogenase (NAD+) activity"/>
    <property type="evidence" value="ECO:0007669"/>
    <property type="project" value="TreeGrafter"/>
</dbReference>
<comment type="caution">
    <text evidence="5">The sequence shown here is derived from an EMBL/GenBank/DDBJ whole genome shotgun (WGS) entry which is preliminary data.</text>
</comment>
<keyword evidence="6" id="KW-1185">Reference proteome</keyword>
<keyword evidence="3" id="KW-1133">Transmembrane helix</keyword>
<evidence type="ECO:0000256" key="1">
    <source>
        <dbReference type="ARBA" id="ARBA00009986"/>
    </source>
</evidence>
<organism evidence="5 6">
    <name type="scientific">Aspergillus thermomutatus</name>
    <name type="common">Neosartorya pseudofischeri</name>
    <dbReference type="NCBI Taxonomy" id="41047"/>
    <lineage>
        <taxon>Eukaryota</taxon>
        <taxon>Fungi</taxon>
        <taxon>Dikarya</taxon>
        <taxon>Ascomycota</taxon>
        <taxon>Pezizomycotina</taxon>
        <taxon>Eurotiomycetes</taxon>
        <taxon>Eurotiomycetidae</taxon>
        <taxon>Eurotiales</taxon>
        <taxon>Aspergillaceae</taxon>
        <taxon>Aspergillus</taxon>
        <taxon>Aspergillus subgen. Fumigati</taxon>
    </lineage>
</organism>
<feature type="transmembrane region" description="Helical" evidence="3">
    <location>
        <begin position="52"/>
        <end position="84"/>
    </location>
</feature>
<dbReference type="VEuPathDB" id="FungiDB:CDV56_109155"/>
<dbReference type="GO" id="GO:0005737">
    <property type="term" value="C:cytoplasm"/>
    <property type="evidence" value="ECO:0007669"/>
    <property type="project" value="TreeGrafter"/>
</dbReference>
<feature type="transmembrane region" description="Helical" evidence="3">
    <location>
        <begin position="258"/>
        <end position="279"/>
    </location>
</feature>
<evidence type="ECO:0000259" key="4">
    <source>
        <dbReference type="Pfam" id="PF00171"/>
    </source>
</evidence>
<dbReference type="PANTHER" id="PTHR43570:SF16">
    <property type="entry name" value="ALDEHYDE DEHYDROGENASE TYPE III, ISOFORM Q"/>
    <property type="match status" value="1"/>
</dbReference>
<dbReference type="GO" id="GO:0006081">
    <property type="term" value="P:aldehyde metabolic process"/>
    <property type="evidence" value="ECO:0007669"/>
    <property type="project" value="InterPro"/>
</dbReference>
<dbReference type="RefSeq" id="XP_026617456.1">
    <property type="nucleotide sequence ID" value="XM_026762774.1"/>
</dbReference>
<sequence>MHLRRPFTEVVAIQTDIVQHLKHIDSWTADQVPDSGLSKRAMLWPVVRPEPFGFALIIVPWNFPVSLLLLPLVAAITAGFAAILKPSEMTQASQDLLVDLIPKRKFDNIFFTGSVNVARHVVRAAAKHLTPTVLELGGQRREIICLSANHVFAHPSVQKKLVERMTFHFNEFNEKGGSDGMMHVVNQKNFDRLKEILEKSQGKIEYGGELDASQNRIAPSALTNVKMTGKLIKNLKSLMPTVRVIVYLNPWPSRRKSIMLIALVIFSTISGGVTVNGVITHATVPAAPFGGVGDSGQYYHGEHGFKAITHSRVIARPLLLYFKFASLLLPPYSADRVKYVSVRNSPGIQRGWSLEDERRVATRGFVAKNSVRLLKILACLAVVGLIDYRMDQRLGVLHGVEAVVVSIWSILEF</sequence>
<dbReference type="PANTHER" id="PTHR43570">
    <property type="entry name" value="ALDEHYDE DEHYDROGENASE"/>
    <property type="match status" value="1"/>
</dbReference>
<proteinExistence type="inferred from homology"/>
<accession>A0A397HQP3</accession>
<comment type="similarity">
    <text evidence="1">Belongs to the aldehyde dehydrogenase family.</text>
</comment>
<feature type="domain" description="Aldehyde dehydrogenase" evidence="4">
    <location>
        <begin position="41"/>
        <end position="101"/>
    </location>
</feature>
<evidence type="ECO:0000313" key="6">
    <source>
        <dbReference type="Proteomes" id="UP000215305"/>
    </source>
</evidence>
<protein>
    <recommendedName>
        <fullName evidence="4">Aldehyde dehydrogenase domain-containing protein</fullName>
    </recommendedName>
</protein>
<evidence type="ECO:0000313" key="5">
    <source>
        <dbReference type="EMBL" id="RHZ64308.1"/>
    </source>
</evidence>
<dbReference type="SUPFAM" id="SSF53720">
    <property type="entry name" value="ALDH-like"/>
    <property type="match status" value="1"/>
</dbReference>
<dbReference type="EMBL" id="NKHU02000024">
    <property type="protein sequence ID" value="RHZ64308.1"/>
    <property type="molecule type" value="Genomic_DNA"/>
</dbReference>
<evidence type="ECO:0000256" key="2">
    <source>
        <dbReference type="ARBA" id="ARBA00023002"/>
    </source>
</evidence>
<gene>
    <name evidence="5" type="ORF">CDV56_109155</name>
</gene>
<dbReference type="GeneID" id="38131129"/>
<dbReference type="InterPro" id="IPR015590">
    <property type="entry name" value="Aldehyde_DH_dom"/>
</dbReference>
<name>A0A397HQP3_ASPTH</name>
<keyword evidence="3" id="KW-0472">Membrane</keyword>
<dbReference type="OrthoDB" id="440325at2759"/>
<keyword evidence="2" id="KW-0560">Oxidoreductase</keyword>
<keyword evidence="3" id="KW-0812">Transmembrane</keyword>
<dbReference type="Proteomes" id="UP000215305">
    <property type="component" value="Unassembled WGS sequence"/>
</dbReference>
<dbReference type="AlphaFoldDB" id="A0A397HQP3"/>
<dbReference type="InterPro" id="IPR016162">
    <property type="entry name" value="Ald_DH_N"/>
</dbReference>
<reference evidence="5" key="1">
    <citation type="submission" date="2018-08" db="EMBL/GenBank/DDBJ databases">
        <title>Draft genome sequence of azole-resistant Aspergillus thermomutatus (Neosartorya pseudofischeri) strain HMR AF 39, isolated from a human nasal aspirate.</title>
        <authorList>
            <person name="Parent-Michaud M."/>
            <person name="Dufresne P.J."/>
            <person name="Fournier E."/>
            <person name="Martineau C."/>
            <person name="Moreira S."/>
            <person name="Perkins V."/>
            <person name="De Repentigny L."/>
            <person name="Dufresne S.F."/>
        </authorList>
    </citation>
    <scope>NUCLEOTIDE SEQUENCE [LARGE SCALE GENOMIC DNA]</scope>
    <source>
        <strain evidence="5">HMR AF 39</strain>
    </source>
</reference>
<dbReference type="Gene3D" id="3.40.605.10">
    <property type="entry name" value="Aldehyde Dehydrogenase, Chain A, domain 1"/>
    <property type="match status" value="3"/>
</dbReference>
<dbReference type="Pfam" id="PF00171">
    <property type="entry name" value="Aldedh"/>
    <property type="match status" value="1"/>
</dbReference>